<dbReference type="InterPro" id="IPR048395">
    <property type="entry name" value="Glyco_hydro_31_C"/>
</dbReference>
<evidence type="ECO:0000256" key="1">
    <source>
        <dbReference type="ARBA" id="ARBA00007806"/>
    </source>
</evidence>
<evidence type="ECO:0000259" key="5">
    <source>
        <dbReference type="Pfam" id="PF13802"/>
    </source>
</evidence>
<dbReference type="SUPFAM" id="SSF51011">
    <property type="entry name" value="Glycosyl hydrolase domain"/>
    <property type="match status" value="1"/>
</dbReference>
<dbReference type="CDD" id="cd14752">
    <property type="entry name" value="GH31_N"/>
    <property type="match status" value="1"/>
</dbReference>
<keyword evidence="2 7" id="KW-0378">Hydrolase</keyword>
<dbReference type="OrthoDB" id="176168at2"/>
<feature type="region of interest" description="Disordered" evidence="3">
    <location>
        <begin position="57"/>
        <end position="78"/>
    </location>
</feature>
<dbReference type="Pfam" id="PF21365">
    <property type="entry name" value="Glyco_hydro_31_3rd"/>
    <property type="match status" value="1"/>
</dbReference>
<dbReference type="Pfam" id="PF01055">
    <property type="entry name" value="Glyco_hydro_31_2nd"/>
    <property type="match status" value="1"/>
</dbReference>
<dbReference type="PANTHER" id="PTHR43863">
    <property type="entry name" value="HYDROLASE, PUTATIVE (AFU_ORTHOLOGUE AFUA_1G03140)-RELATED"/>
    <property type="match status" value="1"/>
</dbReference>
<evidence type="ECO:0000313" key="7">
    <source>
        <dbReference type="EMBL" id="KJF16826.1"/>
    </source>
</evidence>
<dbReference type="InterPro" id="IPR025887">
    <property type="entry name" value="Glyco_hydro_31_N_dom"/>
</dbReference>
<dbReference type="EC" id="3.2.1.177" evidence="7"/>
<dbReference type="EMBL" id="JXYS01000073">
    <property type="protein sequence ID" value="KJF16826.1"/>
    <property type="molecule type" value="Genomic_DNA"/>
</dbReference>
<dbReference type="SUPFAM" id="SSF74650">
    <property type="entry name" value="Galactose mutarotase-like"/>
    <property type="match status" value="1"/>
</dbReference>
<dbReference type="PANTHER" id="PTHR43863:SF2">
    <property type="entry name" value="MALTASE-GLUCOAMYLASE"/>
    <property type="match status" value="1"/>
</dbReference>
<feature type="domain" description="Glycoside hydrolase family 31 N-terminal" evidence="5">
    <location>
        <begin position="87"/>
        <end position="262"/>
    </location>
</feature>
<dbReference type="InterPro" id="IPR017853">
    <property type="entry name" value="GH"/>
</dbReference>
<evidence type="ECO:0000256" key="2">
    <source>
        <dbReference type="RuleBase" id="RU361185"/>
    </source>
</evidence>
<dbReference type="GO" id="GO:0030246">
    <property type="term" value="F:carbohydrate binding"/>
    <property type="evidence" value="ECO:0007669"/>
    <property type="project" value="InterPro"/>
</dbReference>
<organism evidence="7 8">
    <name type="scientific">Acidithrix ferrooxidans</name>
    <dbReference type="NCBI Taxonomy" id="1280514"/>
    <lineage>
        <taxon>Bacteria</taxon>
        <taxon>Bacillati</taxon>
        <taxon>Actinomycetota</taxon>
        <taxon>Acidimicrobiia</taxon>
        <taxon>Acidimicrobiales</taxon>
        <taxon>Acidimicrobiaceae</taxon>
        <taxon>Acidithrix</taxon>
    </lineage>
</organism>
<evidence type="ECO:0000259" key="4">
    <source>
        <dbReference type="Pfam" id="PF01055"/>
    </source>
</evidence>
<comment type="similarity">
    <text evidence="1 2">Belongs to the glycosyl hydrolase 31 family.</text>
</comment>
<keyword evidence="8" id="KW-1185">Reference proteome</keyword>
<dbReference type="Gene3D" id="2.60.40.1180">
    <property type="entry name" value="Golgi alpha-mannosidase II"/>
    <property type="match status" value="1"/>
</dbReference>
<evidence type="ECO:0000259" key="6">
    <source>
        <dbReference type="Pfam" id="PF21365"/>
    </source>
</evidence>
<dbReference type="CDD" id="cd06593">
    <property type="entry name" value="GH31_xylosidase_YicI"/>
    <property type="match status" value="1"/>
</dbReference>
<sequence>MTNVERLDTKELEGDFLIRTIESYSQDASGVQLRLGAVSYQPLGSVAGIITSEPPNKQGLESLLPNAPSINSDDDAPDPTVRASASLYIRAYSPNTIRITMVPDHLKTNDHDGIEFGILIDRLPQLVPVTLVETGTHLDISTTQLTLRLTKEPFSFELLDLSGNVVTMGGGNRRQVAGFPFEPTIGFSDNASTFSLEIQPSEYIVGLGEQFTPFIHNGASFELIANDGLGVGTGLVYKPAPIFHSSRGYSAFVHGPGPMKVDVGNPYPSVLKVANEEARLDLFLIAGVDLPSRLSLYTELTGRMRVPPRWAFGLWMSRCRYPNRASLEEAAHGMRDHQIPCDVLHIDPDWLVLDRLNCDFIWSQEKYPDPKEMMATLLEEGFHISLWELPYLDEASPITAEAKENGYLVRDSSGAPAKVDRTFSRDGRPRRLLDFSNPAARQWWKEKNKELLALGVSVLKCDFGEGLPNSALMSDGRTGRNWRNLYPFWYSRTVSEAIDEERDSNPLVWSRSGWASSQRYPAQWGGDPEASFAGLANSLRGGLSWALSAPGMWSHDVGGFYGMGPSKELYIRWAQVGSLSPLTRFHGLTPREPWHFGEEACDIVRRFVNLRYQLIPNLISAAFEGEKFGWPMLRPLIFADETNLDLYRVEHEFLIGSNLLVVAVLSNDAPTATVEVVLPSGHWSDFWSGESHLGPKKFEMEVPLDKIPIFVRSGAAIAFGPLGQHTGEIPSDTWEIEIWESPQCESTIYQEGHEFRYRYIPSNPELGTAPKLICDEPMPRTTQAHLHKTDGTVVHLEIQLIHQH</sequence>
<dbReference type="AlphaFoldDB" id="A0A0D8HIE2"/>
<dbReference type="STRING" id="1280514.AXFE_23270"/>
<accession>A0A0D8HIE2</accession>
<dbReference type="InterPro" id="IPR011013">
    <property type="entry name" value="Gal_mutarotase_sf_dom"/>
</dbReference>
<dbReference type="InterPro" id="IPR051816">
    <property type="entry name" value="Glycosyl_Hydrolase_31"/>
</dbReference>
<dbReference type="Proteomes" id="UP000032360">
    <property type="component" value="Unassembled WGS sequence"/>
</dbReference>
<dbReference type="RefSeq" id="WP_052605941.1">
    <property type="nucleotide sequence ID" value="NZ_JXYS01000073.1"/>
</dbReference>
<evidence type="ECO:0000256" key="3">
    <source>
        <dbReference type="SAM" id="MobiDB-lite"/>
    </source>
</evidence>
<feature type="domain" description="Glycoside hydrolase family 31 TIM barrel" evidence="4">
    <location>
        <begin position="306"/>
        <end position="619"/>
    </location>
</feature>
<comment type="caution">
    <text evidence="7">The sequence shown here is derived from an EMBL/GenBank/DDBJ whole genome shotgun (WGS) entry which is preliminary data.</text>
</comment>
<evidence type="ECO:0000313" key="8">
    <source>
        <dbReference type="Proteomes" id="UP000032360"/>
    </source>
</evidence>
<gene>
    <name evidence="7" type="primary">yicI</name>
    <name evidence="7" type="ORF">AXFE_23270</name>
</gene>
<dbReference type="Gene3D" id="2.60.40.1760">
    <property type="entry name" value="glycosyl hydrolase (family 31)"/>
    <property type="match status" value="1"/>
</dbReference>
<dbReference type="GO" id="GO:0005975">
    <property type="term" value="P:carbohydrate metabolic process"/>
    <property type="evidence" value="ECO:0007669"/>
    <property type="project" value="InterPro"/>
</dbReference>
<reference evidence="7 8" key="1">
    <citation type="submission" date="2015-01" db="EMBL/GenBank/DDBJ databases">
        <title>Draft genome of the acidophilic iron oxidizer Acidithrix ferrooxidans strain Py-F3.</title>
        <authorList>
            <person name="Poehlein A."/>
            <person name="Eisen S."/>
            <person name="Schloemann M."/>
            <person name="Johnson B.D."/>
            <person name="Daniel R."/>
            <person name="Muehling M."/>
        </authorList>
    </citation>
    <scope>NUCLEOTIDE SEQUENCE [LARGE SCALE GENOMIC DNA]</scope>
    <source>
        <strain evidence="7 8">Py-F3</strain>
    </source>
</reference>
<dbReference type="Pfam" id="PF13802">
    <property type="entry name" value="Gal_mutarotas_2"/>
    <property type="match status" value="1"/>
</dbReference>
<proteinExistence type="inferred from homology"/>
<dbReference type="GO" id="GO:0061634">
    <property type="term" value="F:alpha-D-xyloside xylohydrolase"/>
    <property type="evidence" value="ECO:0007669"/>
    <property type="project" value="UniProtKB-EC"/>
</dbReference>
<feature type="domain" description="Glycosyl hydrolase family 31 C-terminal" evidence="6">
    <location>
        <begin position="629"/>
        <end position="717"/>
    </location>
</feature>
<dbReference type="InterPro" id="IPR013780">
    <property type="entry name" value="Glyco_hydro_b"/>
</dbReference>
<keyword evidence="2 7" id="KW-0326">Glycosidase</keyword>
<dbReference type="Gene3D" id="3.20.20.80">
    <property type="entry name" value="Glycosidases"/>
    <property type="match status" value="1"/>
</dbReference>
<dbReference type="SUPFAM" id="SSF51445">
    <property type="entry name" value="(Trans)glycosidases"/>
    <property type="match status" value="1"/>
</dbReference>
<name>A0A0D8HIE2_9ACTN</name>
<protein>
    <submittedName>
        <fullName evidence="7">Alpha-xylosidase</fullName>
        <ecNumber evidence="7">3.2.1.177</ecNumber>
    </submittedName>
</protein>
<dbReference type="InterPro" id="IPR000322">
    <property type="entry name" value="Glyco_hydro_31_TIM"/>
</dbReference>